<evidence type="ECO:0000256" key="1">
    <source>
        <dbReference type="SAM" id="MobiDB-lite"/>
    </source>
</evidence>
<dbReference type="HOGENOM" id="CLU_508249_0_0_1"/>
<feature type="region of interest" description="Disordered" evidence="1">
    <location>
        <begin position="349"/>
        <end position="407"/>
    </location>
</feature>
<reference evidence="2 3" key="1">
    <citation type="journal article" date="2012" name="Plant Cell">
        <title>Genome comparison of barley and maize smut fungi reveals targeted loss of RNA silencing components and species-specific presence of transposable elements.</title>
        <authorList>
            <person name="Laurie J.D."/>
            <person name="Ali S."/>
            <person name="Linning R."/>
            <person name="Mannhaupt G."/>
            <person name="Wong P."/>
            <person name="Gueldener U."/>
            <person name="Muensterkoetter M."/>
            <person name="Moore R."/>
            <person name="Kahmann R."/>
            <person name="Bakkeren G."/>
            <person name="Schirawski J."/>
        </authorList>
    </citation>
    <scope>NUCLEOTIDE SEQUENCE [LARGE SCALE GENOMIC DNA]</scope>
    <source>
        <strain evidence="3">Uh4875-4</strain>
    </source>
</reference>
<dbReference type="AlphaFoldDB" id="I2FZE8"/>
<dbReference type="OrthoDB" id="2555429at2759"/>
<feature type="compositionally biased region" description="Low complexity" evidence="1">
    <location>
        <begin position="299"/>
        <end position="312"/>
    </location>
</feature>
<gene>
    <name evidence="2" type="ORF">UHOR_03593</name>
</gene>
<dbReference type="EMBL" id="CAGI01000172">
    <property type="protein sequence ID" value="CCF52291.1"/>
    <property type="molecule type" value="Genomic_DNA"/>
</dbReference>
<dbReference type="Proteomes" id="UP000006174">
    <property type="component" value="Unassembled WGS sequence"/>
</dbReference>
<feature type="region of interest" description="Disordered" evidence="1">
    <location>
        <begin position="296"/>
        <end position="337"/>
    </location>
</feature>
<dbReference type="eggNOG" id="ENOG502REA5">
    <property type="taxonomic scope" value="Eukaryota"/>
</dbReference>
<evidence type="ECO:0000313" key="2">
    <source>
        <dbReference type="EMBL" id="CCF52291.1"/>
    </source>
</evidence>
<accession>I2FZE8</accession>
<protein>
    <submittedName>
        <fullName evidence="2">Uncharacterized protein</fullName>
    </submittedName>
</protein>
<proteinExistence type="predicted"/>
<organism evidence="2 3">
    <name type="scientific">Ustilago hordei</name>
    <name type="common">Barley covered smut fungus</name>
    <dbReference type="NCBI Taxonomy" id="120017"/>
    <lineage>
        <taxon>Eukaryota</taxon>
        <taxon>Fungi</taxon>
        <taxon>Dikarya</taxon>
        <taxon>Basidiomycota</taxon>
        <taxon>Ustilaginomycotina</taxon>
        <taxon>Ustilaginomycetes</taxon>
        <taxon>Ustilaginales</taxon>
        <taxon>Ustilaginaceae</taxon>
        <taxon>Ustilago</taxon>
    </lineage>
</organism>
<feature type="compositionally biased region" description="Polar residues" evidence="1">
    <location>
        <begin position="530"/>
        <end position="543"/>
    </location>
</feature>
<name>I2FZE8_USTHO</name>
<dbReference type="OMA" id="AHERMRE"/>
<comment type="caution">
    <text evidence="2">The sequence shown here is derived from an EMBL/GenBank/DDBJ whole genome shotgun (WGS) entry which is preliminary data.</text>
</comment>
<evidence type="ECO:0000313" key="3">
    <source>
        <dbReference type="Proteomes" id="UP000006174"/>
    </source>
</evidence>
<feature type="region of interest" description="Disordered" evidence="1">
    <location>
        <begin position="487"/>
        <end position="556"/>
    </location>
</feature>
<sequence>MGNIISRHSSDVIDSFVLRLARVIDSVLRNINRRLSNLSSFFFSRVFGYDVAFTADPTTNPTTAHERMREAGGLMCGPGNLCLVPASKLQQRQLEKKRRSERRKRAEAAALGHDMIRKARGGEKGRYEKVDSTPSSPVLEKAGYRQWEMTETLVQQSMGEVARAPAARAVEERETVGEREKGKLWVIGNVQPSHSHTRRNSGGKRLHVVNEGLPGEKTVDEQVFARLRSPTSPSRTLLDVNDKASRPVHIQPRKSSRPPPPLVAAKIDAVVEKHDTAAEGGLNESGHLTTKKPLHQPTALRLPPGALSLGPSPWEPAFRHPFSPDHEALTSKAKQHLPRHVKLDTHLESSPLPNATAAFIPSPLHPQRHDDENEDEDEVGDETSHLATGIIRPPSRTRTPGGGMPRSSFDAVSLRSIDSTHTGTGVGAIDVKTLASKAVKEERGRKMWKDQVNKFAMQRCLQQQVLGERRLSTATLSGAGVVGMNGVSDKALTPVPTQEGEGGGERGLGGANGRRESSPALGIVTAGMAASTSIGTNGRTTPASRAESPLHAVTRS</sequence>
<feature type="compositionally biased region" description="Acidic residues" evidence="1">
    <location>
        <begin position="372"/>
        <end position="381"/>
    </location>
</feature>
<keyword evidence="3" id="KW-1185">Reference proteome</keyword>